<comment type="caution">
    <text evidence="2">The sequence shown here is derived from an EMBL/GenBank/DDBJ whole genome shotgun (WGS) entry which is preliminary data.</text>
</comment>
<gene>
    <name evidence="2" type="ORF">OXX778_LOCUS6420</name>
</gene>
<accession>A0A813SSZ8</accession>
<name>A0A813SSZ8_9BILA</name>
<evidence type="ECO:0000313" key="2">
    <source>
        <dbReference type="EMBL" id="CAF0800047.1"/>
    </source>
</evidence>
<feature type="compositionally biased region" description="Polar residues" evidence="1">
    <location>
        <begin position="30"/>
        <end position="46"/>
    </location>
</feature>
<feature type="compositionally biased region" description="Low complexity" evidence="1">
    <location>
        <begin position="18"/>
        <end position="29"/>
    </location>
</feature>
<dbReference type="GO" id="GO:0007276">
    <property type="term" value="P:gamete generation"/>
    <property type="evidence" value="ECO:0007669"/>
    <property type="project" value="InterPro"/>
</dbReference>
<organism evidence="2 3">
    <name type="scientific">Brachionus calyciflorus</name>
    <dbReference type="NCBI Taxonomy" id="104777"/>
    <lineage>
        <taxon>Eukaryota</taxon>
        <taxon>Metazoa</taxon>
        <taxon>Spiralia</taxon>
        <taxon>Gnathifera</taxon>
        <taxon>Rotifera</taxon>
        <taxon>Eurotatoria</taxon>
        <taxon>Monogononta</taxon>
        <taxon>Pseudotrocha</taxon>
        <taxon>Ploima</taxon>
        <taxon>Brachionidae</taxon>
        <taxon>Brachionus</taxon>
    </lineage>
</organism>
<dbReference type="GO" id="GO:0051445">
    <property type="term" value="P:regulation of meiotic cell cycle"/>
    <property type="evidence" value="ECO:0007669"/>
    <property type="project" value="TreeGrafter"/>
</dbReference>
<dbReference type="AlphaFoldDB" id="A0A813SSZ8"/>
<dbReference type="GO" id="GO:0000711">
    <property type="term" value="P:meiotic DNA repair synthesis"/>
    <property type="evidence" value="ECO:0007669"/>
    <property type="project" value="InterPro"/>
</dbReference>
<proteinExistence type="predicted"/>
<dbReference type="OrthoDB" id="10028206at2759"/>
<dbReference type="Proteomes" id="UP000663879">
    <property type="component" value="Unassembled WGS sequence"/>
</dbReference>
<feature type="region of interest" description="Disordered" evidence="1">
    <location>
        <begin position="1"/>
        <end position="46"/>
    </location>
</feature>
<evidence type="ECO:0000313" key="3">
    <source>
        <dbReference type="Proteomes" id="UP000663879"/>
    </source>
</evidence>
<dbReference type="PANTHER" id="PTHR35258:SF1">
    <property type="entry name" value="SPERMATOGENESIS-ASSOCIATED PROTEIN 22"/>
    <property type="match status" value="1"/>
</dbReference>
<dbReference type="PANTHER" id="PTHR35258">
    <property type="entry name" value="SPERMATOGENESIS-ASSOCIATED PROTEIN 22"/>
    <property type="match status" value="1"/>
</dbReference>
<reference evidence="2" key="1">
    <citation type="submission" date="2021-02" db="EMBL/GenBank/DDBJ databases">
        <authorList>
            <person name="Nowell W R."/>
        </authorList>
    </citation>
    <scope>NUCLEOTIDE SEQUENCE</scope>
    <source>
        <strain evidence="2">Ploen Becks lab</strain>
    </source>
</reference>
<keyword evidence="3" id="KW-1185">Reference proteome</keyword>
<dbReference type="EMBL" id="CAJNOC010000759">
    <property type="protein sequence ID" value="CAF0800047.1"/>
    <property type="molecule type" value="Genomic_DNA"/>
</dbReference>
<protein>
    <submittedName>
        <fullName evidence="2">Uncharacterized protein</fullName>
    </submittedName>
</protein>
<dbReference type="InterPro" id="IPR033536">
    <property type="entry name" value="Spata22"/>
</dbReference>
<evidence type="ECO:0000256" key="1">
    <source>
        <dbReference type="SAM" id="MobiDB-lite"/>
    </source>
</evidence>
<sequence>MSSTNTKRFHPYSQNQINPTLNTPNRPTTSKQIQNTPSTNFTFKTNSKSTITNENYEHQNYLNSLKQKSVYPTLLKTPNTQANKKGILKDRSNLQEQQTEVKDDPKSLKIWSVTTKSMQIYANRFDIMQQNSTSKNGNSPIGNYLFEIIGQLDSTISHDPDSGAREFSLKDTTGRIHCVFFEIDRPLERFVRDSWIRCVGKFNTKKKLFQCVTLRLVKNECELISFGFQVNQTNSFLKLKYFK</sequence>
<dbReference type="GO" id="GO:0007129">
    <property type="term" value="P:homologous chromosome pairing at meiosis"/>
    <property type="evidence" value="ECO:0007669"/>
    <property type="project" value="InterPro"/>
</dbReference>
<feature type="compositionally biased region" description="Polar residues" evidence="1">
    <location>
        <begin position="1"/>
        <end position="17"/>
    </location>
</feature>